<dbReference type="SUPFAM" id="SSF53474">
    <property type="entry name" value="alpha/beta-Hydrolases"/>
    <property type="match status" value="1"/>
</dbReference>
<dbReference type="AlphaFoldDB" id="A0A9P4GML3"/>
<evidence type="ECO:0000259" key="1">
    <source>
        <dbReference type="Pfam" id="PF12697"/>
    </source>
</evidence>
<organism evidence="2 3">
    <name type="scientific">Cucurbitaria berberidis CBS 394.84</name>
    <dbReference type="NCBI Taxonomy" id="1168544"/>
    <lineage>
        <taxon>Eukaryota</taxon>
        <taxon>Fungi</taxon>
        <taxon>Dikarya</taxon>
        <taxon>Ascomycota</taxon>
        <taxon>Pezizomycotina</taxon>
        <taxon>Dothideomycetes</taxon>
        <taxon>Pleosporomycetidae</taxon>
        <taxon>Pleosporales</taxon>
        <taxon>Pleosporineae</taxon>
        <taxon>Cucurbitariaceae</taxon>
        <taxon>Cucurbitaria</taxon>
    </lineage>
</organism>
<dbReference type="OrthoDB" id="446723at2759"/>
<keyword evidence="3" id="KW-1185">Reference proteome</keyword>
<sequence>MPSASAVLKPLLGTLAGLVATYAAFICLLTIPSLQDHVIYLHRVTLTWFQDVNTPEQWGFLRNQVTPFHLTTPDGETLHAWHVLPLEAYRQHQAELRKEPTGLCSDVQERLSFKLLRDDPTAQLVLYFHGAAGTLGSGWRPQSYRALSAASQNVHVLVVDYRGFGTSTGWPSETGLLTDALTLTKFALETAGMPPERTVIFAQSIGTGVALSLTHHFAMQSPPTLFAGTVLVAPFADVESLTRTYKVAGTVPLLSPVAFFPSLLELLNRFIVTKFPSKDKLAAVIHHLDTVKVNDRHRKYDITLIHAEDDYDIPWIHSDVLFWHAVNATLEPPSSMLFDQLERIKEKRKTPLGAGGWEMEWKGKGGMIREQIVKHGLHDRIMSYPVVSLAVLRAFHSQDPE</sequence>
<name>A0A9P4GML3_9PLEO</name>
<evidence type="ECO:0000313" key="2">
    <source>
        <dbReference type="EMBL" id="KAF1849198.1"/>
    </source>
</evidence>
<feature type="domain" description="AB hydrolase-1" evidence="1">
    <location>
        <begin position="125"/>
        <end position="315"/>
    </location>
</feature>
<comment type="caution">
    <text evidence="2">The sequence shown here is derived from an EMBL/GenBank/DDBJ whole genome shotgun (WGS) entry which is preliminary data.</text>
</comment>
<reference evidence="2" key="1">
    <citation type="submission" date="2020-01" db="EMBL/GenBank/DDBJ databases">
        <authorList>
            <consortium name="DOE Joint Genome Institute"/>
            <person name="Haridas S."/>
            <person name="Albert R."/>
            <person name="Binder M."/>
            <person name="Bloem J."/>
            <person name="Labutti K."/>
            <person name="Salamov A."/>
            <person name="Andreopoulos B."/>
            <person name="Baker S.E."/>
            <person name="Barry K."/>
            <person name="Bills G."/>
            <person name="Bluhm B.H."/>
            <person name="Cannon C."/>
            <person name="Castanera R."/>
            <person name="Culley D.E."/>
            <person name="Daum C."/>
            <person name="Ezra D."/>
            <person name="Gonzalez J.B."/>
            <person name="Henrissat B."/>
            <person name="Kuo A."/>
            <person name="Liang C."/>
            <person name="Lipzen A."/>
            <person name="Lutzoni F."/>
            <person name="Magnuson J."/>
            <person name="Mondo S."/>
            <person name="Nolan M."/>
            <person name="Ohm R."/>
            <person name="Pangilinan J."/>
            <person name="Park H.-J."/>
            <person name="Ramirez L."/>
            <person name="Alfaro M."/>
            <person name="Sun H."/>
            <person name="Tritt A."/>
            <person name="Yoshinaga Y."/>
            <person name="Zwiers L.-H."/>
            <person name="Turgeon B.G."/>
            <person name="Goodwin S.B."/>
            <person name="Spatafora J.W."/>
            <person name="Crous P.W."/>
            <person name="Grigoriev I.V."/>
        </authorList>
    </citation>
    <scope>NUCLEOTIDE SEQUENCE</scope>
    <source>
        <strain evidence="2">CBS 394.84</strain>
    </source>
</reference>
<dbReference type="GeneID" id="63850374"/>
<dbReference type="Proteomes" id="UP000800039">
    <property type="component" value="Unassembled WGS sequence"/>
</dbReference>
<dbReference type="InterPro" id="IPR029058">
    <property type="entry name" value="AB_hydrolase_fold"/>
</dbReference>
<dbReference type="PANTHER" id="PTHR12277:SF81">
    <property type="entry name" value="PROTEIN ABHD13"/>
    <property type="match status" value="1"/>
</dbReference>
<dbReference type="RefSeq" id="XP_040791761.1">
    <property type="nucleotide sequence ID" value="XM_040933123.1"/>
</dbReference>
<accession>A0A9P4GML3</accession>
<gene>
    <name evidence="2" type="ORF">K460DRAFT_365110</name>
</gene>
<dbReference type="Pfam" id="PF12697">
    <property type="entry name" value="Abhydrolase_6"/>
    <property type="match status" value="1"/>
</dbReference>
<evidence type="ECO:0000313" key="3">
    <source>
        <dbReference type="Proteomes" id="UP000800039"/>
    </source>
</evidence>
<dbReference type="InterPro" id="IPR000073">
    <property type="entry name" value="AB_hydrolase_1"/>
</dbReference>
<dbReference type="EMBL" id="ML976615">
    <property type="protein sequence ID" value="KAF1849198.1"/>
    <property type="molecule type" value="Genomic_DNA"/>
</dbReference>
<dbReference type="Gene3D" id="3.40.50.1820">
    <property type="entry name" value="alpha/beta hydrolase"/>
    <property type="match status" value="1"/>
</dbReference>
<proteinExistence type="predicted"/>
<dbReference type="PANTHER" id="PTHR12277">
    <property type="entry name" value="ALPHA/BETA HYDROLASE DOMAIN-CONTAINING PROTEIN"/>
    <property type="match status" value="1"/>
</dbReference>
<protein>
    <submittedName>
        <fullName evidence="2">Alpha/beta-hydrolase</fullName>
    </submittedName>
</protein>